<protein>
    <recommendedName>
        <fullName evidence="3">Ketopantoate reductase N-terminal domain-containing protein</fullName>
    </recommendedName>
</protein>
<sequence>MLSRTERLEIVNSHNSICRFVIGAGAVGLFLAHTLKIVYPQDSLYIMNKSRTVLPLTIEYVDGRQFQSDLQAVLLNENPQNIFSKIKSLNIYFYVTLPPENAENVFVYILKILKGVAGEKIITIIFLNNGFVDKKKIENFKIKLSKKGFLTIHFIRALIIAGYMRTRDNAGTLVKNTGGNKIFYGTYNNEFIDSNNIFPKEFYSSIYDKDIFLREKAKFITNLLLGLIINNKLLENRKVFTIIPKDKLDKTLENFCNLFGENEVRYDFIREQFLLAVHETGGNINSISYAWYHGKRQTIDYFVSELKSFMKKSKNKSAIHFMNEIIKEYY</sequence>
<evidence type="ECO:0008006" key="3">
    <source>
        <dbReference type="Google" id="ProtNLM"/>
    </source>
</evidence>
<dbReference type="Proteomes" id="UP000291236">
    <property type="component" value="Chromosome"/>
</dbReference>
<reference evidence="1 2" key="1">
    <citation type="submission" date="2018-12" db="EMBL/GenBank/DDBJ databases">
        <title>Rubrispira sanarue gen. nov., sp., nov., a member of the order Silvanigrellales, isolated from a brackish lake in Hamamatsu Japan.</title>
        <authorList>
            <person name="Maejima Y."/>
            <person name="Iino T."/>
            <person name="Muraguchi Y."/>
            <person name="Fukuda K."/>
            <person name="Nojiri H."/>
            <person name="Ohkuma M."/>
            <person name="Moriuchi R."/>
            <person name="Dohra H."/>
            <person name="Kimbara K."/>
            <person name="Shintani M."/>
        </authorList>
    </citation>
    <scope>NUCLEOTIDE SEQUENCE [LARGE SCALE GENOMIC DNA]</scope>
    <source>
        <strain evidence="1 2">RF1110005</strain>
    </source>
</reference>
<dbReference type="OrthoDB" id="9847972at2"/>
<keyword evidence="2" id="KW-1185">Reference proteome</keyword>
<gene>
    <name evidence="1" type="ORF">JCM31447_27420</name>
</gene>
<organism evidence="1 2">
    <name type="scientific">Fluviispira sanaruensis</name>
    <dbReference type="NCBI Taxonomy" id="2493639"/>
    <lineage>
        <taxon>Bacteria</taxon>
        <taxon>Pseudomonadati</taxon>
        <taxon>Bdellovibrionota</taxon>
        <taxon>Oligoflexia</taxon>
        <taxon>Silvanigrellales</taxon>
        <taxon>Silvanigrellaceae</taxon>
        <taxon>Fluviispira</taxon>
    </lineage>
</organism>
<dbReference type="AlphaFoldDB" id="A0A4P2VN56"/>
<evidence type="ECO:0000313" key="1">
    <source>
        <dbReference type="EMBL" id="BBH54278.1"/>
    </source>
</evidence>
<proteinExistence type="predicted"/>
<dbReference type="KEGG" id="sbf:JCM31447_27420"/>
<dbReference type="RefSeq" id="WP_130611730.1">
    <property type="nucleotide sequence ID" value="NZ_AP019368.1"/>
</dbReference>
<evidence type="ECO:0000313" key="2">
    <source>
        <dbReference type="Proteomes" id="UP000291236"/>
    </source>
</evidence>
<dbReference type="EMBL" id="AP019368">
    <property type="protein sequence ID" value="BBH54278.1"/>
    <property type="molecule type" value="Genomic_DNA"/>
</dbReference>
<name>A0A4P2VN56_FLUSA</name>
<accession>A0A4P2VN56</accession>